<evidence type="ECO:0000313" key="2">
    <source>
        <dbReference type="Proteomes" id="UP000235965"/>
    </source>
</evidence>
<protein>
    <submittedName>
        <fullName evidence="1">Uncharacterized protein</fullName>
    </submittedName>
</protein>
<reference evidence="1 2" key="1">
    <citation type="submission" date="2017-12" db="EMBL/GenBank/DDBJ databases">
        <title>Hemimetabolous genomes reveal molecular basis of termite eusociality.</title>
        <authorList>
            <person name="Harrison M.C."/>
            <person name="Jongepier E."/>
            <person name="Robertson H.M."/>
            <person name="Arning N."/>
            <person name="Bitard-Feildel T."/>
            <person name="Chao H."/>
            <person name="Childers C.P."/>
            <person name="Dinh H."/>
            <person name="Doddapaneni H."/>
            <person name="Dugan S."/>
            <person name="Gowin J."/>
            <person name="Greiner C."/>
            <person name="Han Y."/>
            <person name="Hu H."/>
            <person name="Hughes D.S.T."/>
            <person name="Huylmans A.-K."/>
            <person name="Kemena C."/>
            <person name="Kremer L.P.M."/>
            <person name="Lee S.L."/>
            <person name="Lopez-Ezquerra A."/>
            <person name="Mallet L."/>
            <person name="Monroy-Kuhn J.M."/>
            <person name="Moser A."/>
            <person name="Murali S.C."/>
            <person name="Muzny D.M."/>
            <person name="Otani S."/>
            <person name="Piulachs M.-D."/>
            <person name="Poelchau M."/>
            <person name="Qu J."/>
            <person name="Schaub F."/>
            <person name="Wada-Katsumata A."/>
            <person name="Worley K.C."/>
            <person name="Xie Q."/>
            <person name="Ylla G."/>
            <person name="Poulsen M."/>
            <person name="Gibbs R.A."/>
            <person name="Schal C."/>
            <person name="Richards S."/>
            <person name="Belles X."/>
            <person name="Korb J."/>
            <person name="Bornberg-Bauer E."/>
        </authorList>
    </citation>
    <scope>NUCLEOTIDE SEQUENCE [LARGE SCALE GENOMIC DNA]</scope>
    <source>
        <tissue evidence="1">Whole body</tissue>
    </source>
</reference>
<name>A0A2J7RS46_9NEOP</name>
<organism evidence="1 2">
    <name type="scientific">Cryptotermes secundus</name>
    <dbReference type="NCBI Taxonomy" id="105785"/>
    <lineage>
        <taxon>Eukaryota</taxon>
        <taxon>Metazoa</taxon>
        <taxon>Ecdysozoa</taxon>
        <taxon>Arthropoda</taxon>
        <taxon>Hexapoda</taxon>
        <taxon>Insecta</taxon>
        <taxon>Pterygota</taxon>
        <taxon>Neoptera</taxon>
        <taxon>Polyneoptera</taxon>
        <taxon>Dictyoptera</taxon>
        <taxon>Blattodea</taxon>
        <taxon>Blattoidea</taxon>
        <taxon>Termitoidae</taxon>
        <taxon>Kalotermitidae</taxon>
        <taxon>Cryptotermitinae</taxon>
        <taxon>Cryptotermes</taxon>
    </lineage>
</organism>
<gene>
    <name evidence="1" type="ORF">B7P43_G18068</name>
</gene>
<dbReference type="Proteomes" id="UP000235965">
    <property type="component" value="Unassembled WGS sequence"/>
</dbReference>
<evidence type="ECO:0000313" key="1">
    <source>
        <dbReference type="EMBL" id="PNF43658.1"/>
    </source>
</evidence>
<sequence length="134" mass="15255">MGDGYAVTIIFKPNADLRSVTGDIENLCKDLNKEDEVVIVGKKTSHTNVKFVGLLWRRDKPWINRWVRDVNLLMGIYRAHIDGIDVSSIMRNEHTVHGLHLNPRGKDKLTRLIAESFKGRHIPVVMGVQNPFLS</sequence>
<dbReference type="STRING" id="105785.A0A2J7RS46"/>
<dbReference type="AlphaFoldDB" id="A0A2J7RS46"/>
<keyword evidence="2" id="KW-1185">Reference proteome</keyword>
<accession>A0A2J7RS46</accession>
<proteinExistence type="predicted"/>
<dbReference type="EMBL" id="NEVH01000307">
    <property type="protein sequence ID" value="PNF43658.1"/>
    <property type="molecule type" value="Genomic_DNA"/>
</dbReference>
<dbReference type="InParanoid" id="A0A2J7RS46"/>
<comment type="caution">
    <text evidence="1">The sequence shown here is derived from an EMBL/GenBank/DDBJ whole genome shotgun (WGS) entry which is preliminary data.</text>
</comment>